<reference evidence="1 2" key="1">
    <citation type="journal article" date="2012" name="BMC Genomics">
        <title>Comparative genomics of the white-rot fungi, Phanerochaete carnosa and P. chrysosporium, to elucidate the genetic basis of the distinct wood types they colonize.</title>
        <authorList>
            <person name="Suzuki H."/>
            <person name="MacDonald J."/>
            <person name="Syed K."/>
            <person name="Salamov A."/>
            <person name="Hori C."/>
            <person name="Aerts A."/>
            <person name="Henrissat B."/>
            <person name="Wiebenga A."/>
            <person name="vanKuyk P.A."/>
            <person name="Barry K."/>
            <person name="Lindquist E."/>
            <person name="LaButti K."/>
            <person name="Lapidus A."/>
            <person name="Lucas S."/>
            <person name="Coutinho P."/>
            <person name="Gong Y."/>
            <person name="Samejima M."/>
            <person name="Mahadevan R."/>
            <person name="Abou-Zaid M."/>
            <person name="de Vries R.P."/>
            <person name="Igarashi K."/>
            <person name="Yadav J.S."/>
            <person name="Grigoriev I.V."/>
            <person name="Master E.R."/>
        </authorList>
    </citation>
    <scope>NUCLEOTIDE SEQUENCE [LARGE SCALE GENOMIC DNA]</scope>
    <source>
        <strain evidence="1 2">HHB-10118-sp</strain>
    </source>
</reference>
<dbReference type="KEGG" id="pco:PHACADRAFT_193819"/>
<organism evidence="1 2">
    <name type="scientific">Phanerochaete carnosa (strain HHB-10118-sp)</name>
    <name type="common">White-rot fungus</name>
    <name type="synonym">Peniophora carnosa</name>
    <dbReference type="NCBI Taxonomy" id="650164"/>
    <lineage>
        <taxon>Eukaryota</taxon>
        <taxon>Fungi</taxon>
        <taxon>Dikarya</taxon>
        <taxon>Basidiomycota</taxon>
        <taxon>Agaricomycotina</taxon>
        <taxon>Agaricomycetes</taxon>
        <taxon>Polyporales</taxon>
        <taxon>Phanerochaetaceae</taxon>
        <taxon>Phanerochaete</taxon>
    </lineage>
</organism>
<gene>
    <name evidence="1" type="ORF">PHACADRAFT_193819</name>
</gene>
<protein>
    <submittedName>
        <fullName evidence="1">Uncharacterized protein</fullName>
    </submittedName>
</protein>
<dbReference type="HOGENOM" id="CLU_2373490_0_0_1"/>
<dbReference type="EMBL" id="JH930470">
    <property type="protein sequence ID" value="EKM58703.1"/>
    <property type="molecule type" value="Genomic_DNA"/>
</dbReference>
<keyword evidence="2" id="KW-1185">Reference proteome</keyword>
<evidence type="ECO:0000313" key="1">
    <source>
        <dbReference type="EMBL" id="EKM58703.1"/>
    </source>
</evidence>
<dbReference type="GeneID" id="18910937"/>
<proteinExistence type="predicted"/>
<dbReference type="AlphaFoldDB" id="K5W473"/>
<dbReference type="RefSeq" id="XP_007394001.1">
    <property type="nucleotide sequence ID" value="XM_007393939.1"/>
</dbReference>
<evidence type="ECO:0000313" key="2">
    <source>
        <dbReference type="Proteomes" id="UP000008370"/>
    </source>
</evidence>
<accession>K5W473</accession>
<dbReference type="InParanoid" id="K5W473"/>
<dbReference type="Proteomes" id="UP000008370">
    <property type="component" value="Unassembled WGS sequence"/>
</dbReference>
<name>K5W473_PHACS</name>
<sequence>MSGNQKNSGQRNTNRTIGWYQSFAQYRARVRWEAVKRLMETEAKRATSNDWRVLFLDPSWYSAQPLQRERILKEVAKSIVGQRARANGTRQIIVT</sequence>